<comment type="caution">
    <text evidence="1">The sequence shown here is derived from an EMBL/GenBank/DDBJ whole genome shotgun (WGS) entry which is preliminary data.</text>
</comment>
<evidence type="ECO:0000313" key="1">
    <source>
        <dbReference type="EMBL" id="CAK9102212.1"/>
    </source>
</evidence>
<dbReference type="Proteomes" id="UP001642484">
    <property type="component" value="Unassembled WGS sequence"/>
</dbReference>
<accession>A0ABP0RNM9</accession>
<evidence type="ECO:0008006" key="3">
    <source>
        <dbReference type="Google" id="ProtNLM"/>
    </source>
</evidence>
<dbReference type="EMBL" id="CAXAMN010026325">
    <property type="protein sequence ID" value="CAK9102212.1"/>
    <property type="molecule type" value="Genomic_DNA"/>
</dbReference>
<organism evidence="1 2">
    <name type="scientific">Durusdinium trenchii</name>
    <dbReference type="NCBI Taxonomy" id="1381693"/>
    <lineage>
        <taxon>Eukaryota</taxon>
        <taxon>Sar</taxon>
        <taxon>Alveolata</taxon>
        <taxon>Dinophyceae</taxon>
        <taxon>Suessiales</taxon>
        <taxon>Symbiodiniaceae</taxon>
        <taxon>Durusdinium</taxon>
    </lineage>
</organism>
<name>A0ABP0RNM9_9DINO</name>
<keyword evidence="2" id="KW-1185">Reference proteome</keyword>
<gene>
    <name evidence="1" type="ORF">CCMP2556_LOCUS48114</name>
</gene>
<reference evidence="1 2" key="1">
    <citation type="submission" date="2024-02" db="EMBL/GenBank/DDBJ databases">
        <authorList>
            <person name="Chen Y."/>
            <person name="Shah S."/>
            <person name="Dougan E. K."/>
            <person name="Thang M."/>
            <person name="Chan C."/>
        </authorList>
    </citation>
    <scope>NUCLEOTIDE SEQUENCE [LARGE SCALE GENOMIC DNA]</scope>
</reference>
<evidence type="ECO:0000313" key="2">
    <source>
        <dbReference type="Proteomes" id="UP001642484"/>
    </source>
</evidence>
<protein>
    <recommendedName>
        <fullName evidence="3">Nucleolar protein 16</fullName>
    </recommendedName>
</protein>
<sequence>MKPRANGKLLVPQELADQWQNGDQNKLLEEFQKANFDKDLFVKNATKRIRQHITEKDLWVDGDFVSEQDMKDEGISEKRKRDLIEQEDSDVGSEDLDGELDVGFLFPLGGKTVYVLVGEQQRNEAADAHAAAGKMLKKITFPEMDDDALPSTYCIKVLGCLGKWSAKMYDLAEQLKSNCASLAACSQLHAQIRLHEAHGARNLAVWVFMKDTVSTCLHRPVSI</sequence>
<proteinExistence type="predicted"/>